<sequence length="375" mass="40802">MKAVKAGRWTVASSLILIGLAYLFDQWTESDLIMVVLPWWPVLLVALGVEIMFLYRRTERPVRLDVVGIVLVGVIVAAGNVIAGVQQWGLSFSFDRDVFDVSLGENWERHTLEPVTVSIDGQERLQLEYESGHVKVVPHERSDIVIEPTLLFPRGHKPTAPARDIHFDIDKTSDLVSVRADRSGDRTWRFGFQDSRPIALNVNVPAHFSVMVDSDNGDIRVEEIGGNVFVHSDNGKIEVKGIEGNGNFETDNGVITAIDTGGSVEAKATNGAVHVENAGGDVIAKTDNGKILIQSQQLSGNWEADTDLGAIEVVLPESSGTVIEAETDVGHVTSEVPLYNHDGDGKKSTGTIGDGTYTVRLKSDVGNIKIRKTTD</sequence>
<evidence type="ECO:0000313" key="4">
    <source>
        <dbReference type="Proteomes" id="UP000188603"/>
    </source>
</evidence>
<dbReference type="KEGG" id="ntr:B0W44_09205"/>
<keyword evidence="1" id="KW-0472">Membrane</keyword>
<dbReference type="Pfam" id="PF13349">
    <property type="entry name" value="DUF4097"/>
    <property type="match status" value="1"/>
</dbReference>
<dbReference type="EMBL" id="CP019699">
    <property type="protein sequence ID" value="AQS55939.1"/>
    <property type="molecule type" value="Genomic_DNA"/>
</dbReference>
<feature type="transmembrane region" description="Helical" evidence="1">
    <location>
        <begin position="36"/>
        <end position="55"/>
    </location>
</feature>
<dbReference type="RefSeq" id="WP_077719800.1">
    <property type="nucleotide sequence ID" value="NZ_CP019699.1"/>
</dbReference>
<organism evidence="3 4">
    <name type="scientific">Novibacillus thermophilus</name>
    <dbReference type="NCBI Taxonomy" id="1471761"/>
    <lineage>
        <taxon>Bacteria</taxon>
        <taxon>Bacillati</taxon>
        <taxon>Bacillota</taxon>
        <taxon>Bacilli</taxon>
        <taxon>Bacillales</taxon>
        <taxon>Thermoactinomycetaceae</taxon>
        <taxon>Novibacillus</taxon>
    </lineage>
</organism>
<keyword evidence="1" id="KW-1133">Transmembrane helix</keyword>
<gene>
    <name evidence="3" type="ORF">B0W44_09205</name>
</gene>
<feature type="domain" description="DUF4097" evidence="2">
    <location>
        <begin position="197"/>
        <end position="371"/>
    </location>
</feature>
<dbReference type="STRING" id="1471761.B0W44_09205"/>
<name>A0A1U9K7A4_9BACL</name>
<dbReference type="Proteomes" id="UP000188603">
    <property type="component" value="Chromosome"/>
</dbReference>
<accession>A0A1U9K7A4</accession>
<feature type="transmembrane region" description="Helical" evidence="1">
    <location>
        <begin position="67"/>
        <end position="89"/>
    </location>
</feature>
<proteinExistence type="predicted"/>
<keyword evidence="1" id="KW-0812">Transmembrane</keyword>
<feature type="transmembrane region" description="Helical" evidence="1">
    <location>
        <begin position="7"/>
        <end position="24"/>
    </location>
</feature>
<reference evidence="3 4" key="1">
    <citation type="journal article" date="2015" name="Int. J. Syst. Evol. Microbiol.">
        <title>Novibacillus thermophilus gen. nov., sp. nov., a Gram-staining-negative and moderately thermophilic member of the family Thermoactinomycetaceae.</title>
        <authorList>
            <person name="Yang G."/>
            <person name="Chen J."/>
            <person name="Zhou S."/>
        </authorList>
    </citation>
    <scope>NUCLEOTIDE SEQUENCE [LARGE SCALE GENOMIC DNA]</scope>
    <source>
        <strain evidence="3 4">SG-1</strain>
    </source>
</reference>
<dbReference type="AlphaFoldDB" id="A0A1U9K7A4"/>
<dbReference type="InterPro" id="IPR025164">
    <property type="entry name" value="Toastrack_DUF4097"/>
</dbReference>
<protein>
    <recommendedName>
        <fullName evidence="2">DUF4097 domain-containing protein</fullName>
    </recommendedName>
</protein>
<evidence type="ECO:0000259" key="2">
    <source>
        <dbReference type="Pfam" id="PF13349"/>
    </source>
</evidence>
<evidence type="ECO:0000313" key="3">
    <source>
        <dbReference type="EMBL" id="AQS55939.1"/>
    </source>
</evidence>
<evidence type="ECO:0000256" key="1">
    <source>
        <dbReference type="SAM" id="Phobius"/>
    </source>
</evidence>
<dbReference type="OrthoDB" id="9804829at2"/>
<keyword evidence="4" id="KW-1185">Reference proteome</keyword>